<feature type="compositionally biased region" description="Basic and acidic residues" evidence="1">
    <location>
        <begin position="190"/>
        <end position="199"/>
    </location>
</feature>
<feature type="compositionally biased region" description="Basic and acidic residues" evidence="1">
    <location>
        <begin position="150"/>
        <end position="159"/>
    </location>
</feature>
<reference evidence="2" key="1">
    <citation type="submission" date="2020-11" db="EMBL/GenBank/DDBJ databases">
        <authorList>
            <person name="Tran Van P."/>
        </authorList>
    </citation>
    <scope>NUCLEOTIDE SEQUENCE</scope>
</reference>
<feature type="compositionally biased region" description="Polar residues" evidence="1">
    <location>
        <begin position="67"/>
        <end position="77"/>
    </location>
</feature>
<dbReference type="PANTHER" id="PTHR41142:SF1">
    <property type="entry name" value="SI:DKEY-16J16.4"/>
    <property type="match status" value="1"/>
</dbReference>
<dbReference type="PANTHER" id="PTHR41142">
    <property type="entry name" value="SI:DKEY-16J16.4"/>
    <property type="match status" value="1"/>
</dbReference>
<protein>
    <submittedName>
        <fullName evidence="2">Uncharacterized protein</fullName>
    </submittedName>
</protein>
<evidence type="ECO:0000313" key="3">
    <source>
        <dbReference type="Proteomes" id="UP000677054"/>
    </source>
</evidence>
<dbReference type="EMBL" id="CAJPEV010000412">
    <property type="protein sequence ID" value="CAG0885007.1"/>
    <property type="molecule type" value="Genomic_DNA"/>
</dbReference>
<feature type="compositionally biased region" description="Polar residues" evidence="1">
    <location>
        <begin position="173"/>
        <end position="182"/>
    </location>
</feature>
<name>A0A7R8X8Y8_9CRUS</name>
<feature type="compositionally biased region" description="Low complexity" evidence="1">
    <location>
        <begin position="161"/>
        <end position="172"/>
    </location>
</feature>
<keyword evidence="3" id="KW-1185">Reference proteome</keyword>
<sequence>MEEGSQVATLPPASLDNGEMSMRMTPNPMDADSPISCSFEADPGLDGTHSSEEELEGINGHPESFENGIQSGSNMTGQMGPEHKRKWNRSASSASSDEELIEFRASPPAHAHKPAGVGIVRPPPSKQVHREPDSWGSEEDEPPPRAEYMVLRERDREGRCISSSPPILSSHLRTQGASSSSSPRKRHRQGLHDKPPRPCLDFEKMQQKKVRAVTTWRESGELALSCW</sequence>
<dbReference type="OrthoDB" id="6435011at2759"/>
<dbReference type="EMBL" id="LR899929">
    <property type="protein sequence ID" value="CAD7243341.1"/>
    <property type="molecule type" value="Genomic_DNA"/>
</dbReference>
<evidence type="ECO:0000256" key="1">
    <source>
        <dbReference type="SAM" id="MobiDB-lite"/>
    </source>
</evidence>
<proteinExistence type="predicted"/>
<feature type="region of interest" description="Disordered" evidence="1">
    <location>
        <begin position="1"/>
        <end position="199"/>
    </location>
</feature>
<accession>A0A7R8X8Y8</accession>
<dbReference type="AlphaFoldDB" id="A0A7R8X8Y8"/>
<gene>
    <name evidence="2" type="ORF">DSTB1V02_LOCUS3265</name>
</gene>
<dbReference type="Proteomes" id="UP000677054">
    <property type="component" value="Unassembled WGS sequence"/>
</dbReference>
<evidence type="ECO:0000313" key="2">
    <source>
        <dbReference type="EMBL" id="CAD7243341.1"/>
    </source>
</evidence>
<organism evidence="2">
    <name type="scientific">Darwinula stevensoni</name>
    <dbReference type="NCBI Taxonomy" id="69355"/>
    <lineage>
        <taxon>Eukaryota</taxon>
        <taxon>Metazoa</taxon>
        <taxon>Ecdysozoa</taxon>
        <taxon>Arthropoda</taxon>
        <taxon>Crustacea</taxon>
        <taxon>Oligostraca</taxon>
        <taxon>Ostracoda</taxon>
        <taxon>Podocopa</taxon>
        <taxon>Podocopida</taxon>
        <taxon>Darwinulocopina</taxon>
        <taxon>Darwinuloidea</taxon>
        <taxon>Darwinulidae</taxon>
        <taxon>Darwinula</taxon>
    </lineage>
</organism>